<proteinExistence type="predicted"/>
<reference evidence="1 2" key="1">
    <citation type="submission" date="2019-02" db="EMBL/GenBank/DDBJ databases">
        <title>Emended description of the genus Rhodopseudomonas and description of Rhodopseudomonas albus sp. nov., a non-phototrophic, heavy-metal-tolerant bacterium isolated from garden soil.</title>
        <authorList>
            <person name="Bao Z."/>
            <person name="Cao W.W."/>
            <person name="Sato Y."/>
            <person name="Nishizawa T."/>
            <person name="Zhao J."/>
            <person name="Guo Y."/>
            <person name="Ohta H."/>
        </authorList>
    </citation>
    <scope>NUCLEOTIDE SEQUENCE [LARGE SCALE GENOMIC DNA]</scope>
    <source>
        <strain evidence="1 2">SK50-23</strain>
    </source>
</reference>
<keyword evidence="2" id="KW-1185">Reference proteome</keyword>
<dbReference type="Proteomes" id="UP000682843">
    <property type="component" value="Chromosome"/>
</dbReference>
<organism evidence="1 2">
    <name type="scientific">Tardiphaga alba</name>
    <dbReference type="NCBI Taxonomy" id="340268"/>
    <lineage>
        <taxon>Bacteria</taxon>
        <taxon>Pseudomonadati</taxon>
        <taxon>Pseudomonadota</taxon>
        <taxon>Alphaproteobacteria</taxon>
        <taxon>Hyphomicrobiales</taxon>
        <taxon>Nitrobacteraceae</taxon>
        <taxon>Tardiphaga</taxon>
    </lineage>
</organism>
<sequence length="157" mass="17771">MKWLYLIGALVILQVGFWLFSPAKQPKALPDSKIAYGPNEAALVEGRPMQRQSALNALDKPTASRCTPDGRKSFLSGLSYYYEMRQNQMERYPETYGKLGADYIAKQWASPDDRRIDRLTQEAYNKGYLKPDDFKGLPRKIVADVVKSEKVVSKGCS</sequence>
<evidence type="ECO:0000313" key="1">
    <source>
        <dbReference type="EMBL" id="QUS41200.1"/>
    </source>
</evidence>
<evidence type="ECO:0000313" key="2">
    <source>
        <dbReference type="Proteomes" id="UP000682843"/>
    </source>
</evidence>
<protein>
    <submittedName>
        <fullName evidence="1">Uncharacterized protein</fullName>
    </submittedName>
</protein>
<gene>
    <name evidence="1" type="ORF">RPMA_21900</name>
</gene>
<dbReference type="EMBL" id="CP036498">
    <property type="protein sequence ID" value="QUS41200.1"/>
    <property type="molecule type" value="Genomic_DNA"/>
</dbReference>
<name>A0ABX8AFP2_9BRAD</name>
<dbReference type="RefSeq" id="WP_211909806.1">
    <property type="nucleotide sequence ID" value="NZ_CP036498.1"/>
</dbReference>
<accession>A0ABX8AFP2</accession>